<protein>
    <recommendedName>
        <fullName evidence="4">Secreted protein</fullName>
    </recommendedName>
</protein>
<sequence>MSPNILCLDTPASAANAHHVTPTILLLLLVCQQVTFQIDEWISRTGGALPQAPHRWDSVAPARRTAISMRYVQSAAVLVHIDRERIFCTAPRPSGPSSSNILMSPRSSSLIANTYRSRPPCHSGSRT</sequence>
<feature type="signal peptide" evidence="1">
    <location>
        <begin position="1"/>
        <end position="36"/>
    </location>
</feature>
<evidence type="ECO:0000313" key="2">
    <source>
        <dbReference type="EMBL" id="TFK86186.1"/>
    </source>
</evidence>
<evidence type="ECO:0008006" key="4">
    <source>
        <dbReference type="Google" id="ProtNLM"/>
    </source>
</evidence>
<name>A0A5C3P926_9APHY</name>
<keyword evidence="3" id="KW-1185">Reference proteome</keyword>
<dbReference type="InParanoid" id="A0A5C3P926"/>
<reference evidence="2 3" key="1">
    <citation type="journal article" date="2019" name="Nat. Ecol. Evol.">
        <title>Megaphylogeny resolves global patterns of mushroom evolution.</title>
        <authorList>
            <person name="Varga T."/>
            <person name="Krizsan K."/>
            <person name="Foldi C."/>
            <person name="Dima B."/>
            <person name="Sanchez-Garcia M."/>
            <person name="Sanchez-Ramirez S."/>
            <person name="Szollosi G.J."/>
            <person name="Szarkandi J.G."/>
            <person name="Papp V."/>
            <person name="Albert L."/>
            <person name="Andreopoulos W."/>
            <person name="Angelini C."/>
            <person name="Antonin V."/>
            <person name="Barry K.W."/>
            <person name="Bougher N.L."/>
            <person name="Buchanan P."/>
            <person name="Buyck B."/>
            <person name="Bense V."/>
            <person name="Catcheside P."/>
            <person name="Chovatia M."/>
            <person name="Cooper J."/>
            <person name="Damon W."/>
            <person name="Desjardin D."/>
            <person name="Finy P."/>
            <person name="Geml J."/>
            <person name="Haridas S."/>
            <person name="Hughes K."/>
            <person name="Justo A."/>
            <person name="Karasinski D."/>
            <person name="Kautmanova I."/>
            <person name="Kiss B."/>
            <person name="Kocsube S."/>
            <person name="Kotiranta H."/>
            <person name="LaButti K.M."/>
            <person name="Lechner B.E."/>
            <person name="Liimatainen K."/>
            <person name="Lipzen A."/>
            <person name="Lukacs Z."/>
            <person name="Mihaltcheva S."/>
            <person name="Morgado L.N."/>
            <person name="Niskanen T."/>
            <person name="Noordeloos M.E."/>
            <person name="Ohm R.A."/>
            <person name="Ortiz-Santana B."/>
            <person name="Ovrebo C."/>
            <person name="Racz N."/>
            <person name="Riley R."/>
            <person name="Savchenko A."/>
            <person name="Shiryaev A."/>
            <person name="Soop K."/>
            <person name="Spirin V."/>
            <person name="Szebenyi C."/>
            <person name="Tomsovsky M."/>
            <person name="Tulloss R.E."/>
            <person name="Uehling J."/>
            <person name="Grigoriev I.V."/>
            <person name="Vagvolgyi C."/>
            <person name="Papp T."/>
            <person name="Martin F.M."/>
            <person name="Miettinen O."/>
            <person name="Hibbett D.S."/>
            <person name="Nagy L.G."/>
        </authorList>
    </citation>
    <scope>NUCLEOTIDE SEQUENCE [LARGE SCALE GENOMIC DNA]</scope>
    <source>
        <strain evidence="2 3">HHB13444</strain>
    </source>
</reference>
<evidence type="ECO:0000256" key="1">
    <source>
        <dbReference type="SAM" id="SignalP"/>
    </source>
</evidence>
<proteinExistence type="predicted"/>
<dbReference type="EMBL" id="ML211212">
    <property type="protein sequence ID" value="TFK86186.1"/>
    <property type="molecule type" value="Genomic_DNA"/>
</dbReference>
<keyword evidence="1" id="KW-0732">Signal</keyword>
<dbReference type="AlphaFoldDB" id="A0A5C3P926"/>
<dbReference type="Proteomes" id="UP000308197">
    <property type="component" value="Unassembled WGS sequence"/>
</dbReference>
<gene>
    <name evidence="2" type="ORF">K466DRAFT_162404</name>
</gene>
<organism evidence="2 3">
    <name type="scientific">Polyporus arcularius HHB13444</name>
    <dbReference type="NCBI Taxonomy" id="1314778"/>
    <lineage>
        <taxon>Eukaryota</taxon>
        <taxon>Fungi</taxon>
        <taxon>Dikarya</taxon>
        <taxon>Basidiomycota</taxon>
        <taxon>Agaricomycotina</taxon>
        <taxon>Agaricomycetes</taxon>
        <taxon>Polyporales</taxon>
        <taxon>Polyporaceae</taxon>
        <taxon>Polyporus</taxon>
    </lineage>
</organism>
<evidence type="ECO:0000313" key="3">
    <source>
        <dbReference type="Proteomes" id="UP000308197"/>
    </source>
</evidence>
<accession>A0A5C3P926</accession>
<feature type="chain" id="PRO_5023045342" description="Secreted protein" evidence="1">
    <location>
        <begin position="37"/>
        <end position="127"/>
    </location>
</feature>